<organism evidence="1 2">
    <name type="scientific">Alicyclobacillus acidoterrestris (strain ATCC 49025 / DSM 3922 / CIP 106132 / NCIMB 13137 / GD3B)</name>
    <dbReference type="NCBI Taxonomy" id="1356854"/>
    <lineage>
        <taxon>Bacteria</taxon>
        <taxon>Bacillati</taxon>
        <taxon>Bacillota</taxon>
        <taxon>Bacilli</taxon>
        <taxon>Bacillales</taxon>
        <taxon>Alicyclobacillaceae</taxon>
        <taxon>Alicyclobacillus</taxon>
    </lineage>
</organism>
<dbReference type="SUPFAM" id="SSF52540">
    <property type="entry name" value="P-loop containing nucleoside triphosphate hydrolases"/>
    <property type="match status" value="1"/>
</dbReference>
<protein>
    <submittedName>
        <fullName evidence="1">Stage III sporulation protein AA</fullName>
    </submittedName>
</protein>
<dbReference type="Gene3D" id="3.40.50.300">
    <property type="entry name" value="P-loop containing nucleotide triphosphate hydrolases"/>
    <property type="match status" value="1"/>
</dbReference>
<name>T0BY05_ALIAG</name>
<gene>
    <name evidence="1" type="primary">spoIIIAA</name>
    <name evidence="1" type="ORF">K1I37_12320</name>
</gene>
<dbReference type="PANTHER" id="PTHR20953">
    <property type="entry name" value="KINASE-RELATED"/>
    <property type="match status" value="1"/>
</dbReference>
<dbReference type="STRING" id="1356854.N007_03745"/>
<dbReference type="SMART" id="SM00382">
    <property type="entry name" value="AAA"/>
    <property type="match status" value="1"/>
</dbReference>
<evidence type="ECO:0000313" key="1">
    <source>
        <dbReference type="EMBL" id="UNO47493.1"/>
    </source>
</evidence>
<reference evidence="2" key="1">
    <citation type="journal article" date="2022" name="G3 (Bethesda)">
        <title>Unveiling the complete genome sequence of Alicyclobacillus acidoterrestris DSM 3922T, a taint-producing strain.</title>
        <authorList>
            <person name="Leonardo I.C."/>
            <person name="Barreto Crespo M.T."/>
            <person name="Gaspar F.B."/>
        </authorList>
    </citation>
    <scope>NUCLEOTIDE SEQUENCE [LARGE SCALE GENOMIC DNA]</scope>
    <source>
        <strain evidence="2">DSM 3922</strain>
    </source>
</reference>
<keyword evidence="2" id="KW-1185">Reference proteome</keyword>
<evidence type="ECO:0000313" key="2">
    <source>
        <dbReference type="Proteomes" id="UP000829401"/>
    </source>
</evidence>
<dbReference type="Pfam" id="PF19568">
    <property type="entry name" value="Spore_III_AA"/>
    <property type="match status" value="1"/>
</dbReference>
<dbReference type="NCBIfam" id="TIGR02858">
    <property type="entry name" value="spore_III_AA"/>
    <property type="match status" value="1"/>
</dbReference>
<dbReference type="AlphaFoldDB" id="T0BY05"/>
<dbReference type="RefSeq" id="WP_021295679.1">
    <property type="nucleotide sequence ID" value="NZ_AURB01000101.1"/>
</dbReference>
<proteinExistence type="predicted"/>
<sequence length="339" mass="36660">MPVSNTEIGAHSFTPWREAVSILPPELEERLERLGPDVLAALEEIRLRVGQPLELCGQTGSAFLHSVSGTTSIVADGVIVTSAHIKHVLAQITQFSMYAVEEELRRGFITIPGGHRVGVAGHVVTDSSGQVKSIRAIASLNIRVAHAFPGVATRLRNALYRKQDGRPYSVLIISPPQCGKTTLVRDIARQWSENKLVRRTVPAKVAIVDERSEIAGCIEGVPQFAVGPRTDVLDGCPKAQGMLMAIRSLSPDIVVTDEIGRSEDVTAILEATHAGVSVITTAHGLRVEDWRMRPNMETLFQSKAFDRYILLSRRRGPGTIEAVLDEAGKPIGFGGGPSC</sequence>
<dbReference type="Proteomes" id="UP000829401">
    <property type="component" value="Chromosome"/>
</dbReference>
<dbReference type="EMBL" id="CP080467">
    <property type="protein sequence ID" value="UNO47493.1"/>
    <property type="molecule type" value="Genomic_DNA"/>
</dbReference>
<accession>T0BY05</accession>
<dbReference type="PANTHER" id="PTHR20953:SF3">
    <property type="entry name" value="P-LOOP CONTAINING NUCLEOSIDE TRIPHOSPHATE HYDROLASES SUPERFAMILY PROTEIN"/>
    <property type="match status" value="1"/>
</dbReference>
<dbReference type="eggNOG" id="COG3854">
    <property type="taxonomic scope" value="Bacteria"/>
</dbReference>
<dbReference type="InterPro" id="IPR027417">
    <property type="entry name" value="P-loop_NTPase"/>
</dbReference>
<dbReference type="KEGG" id="aaco:K1I37_12320"/>
<dbReference type="InterPro" id="IPR003593">
    <property type="entry name" value="AAA+_ATPase"/>
</dbReference>
<accession>A0A9E6ZFY6</accession>
<dbReference type="InterPro" id="IPR014217">
    <property type="entry name" value="Spore_III_AA"/>
</dbReference>
<dbReference type="InterPro" id="IPR045735">
    <property type="entry name" value="Spore_III_AA_AAA+_ATPase"/>
</dbReference>